<dbReference type="SUPFAM" id="SSF53187">
    <property type="entry name" value="Zn-dependent exopeptidases"/>
    <property type="match status" value="1"/>
</dbReference>
<dbReference type="SUPFAM" id="SSF55031">
    <property type="entry name" value="Bacterial exopeptidase dimerisation domain"/>
    <property type="match status" value="1"/>
</dbReference>
<accession>A0A5E8GWR4</accession>
<keyword evidence="2" id="KW-0479">Metal-binding</keyword>
<dbReference type="PANTHER" id="PTHR11014:SF169">
    <property type="entry name" value="CLAN MH, FAMILY M20, PEPTIDASE T-LIKE METALLOPEPTIDASE"/>
    <property type="match status" value="1"/>
</dbReference>
<protein>
    <submittedName>
        <fullName evidence="3">Amidohydrolase</fullName>
    </submittedName>
</protein>
<proteinExistence type="predicted"/>
<evidence type="ECO:0000256" key="2">
    <source>
        <dbReference type="PIRSR" id="PIRSR005962-1"/>
    </source>
</evidence>
<evidence type="ECO:0000313" key="3">
    <source>
        <dbReference type="EMBL" id="EEE44311.1"/>
    </source>
</evidence>
<feature type="binding site" evidence="2">
    <location>
        <position position="365"/>
    </location>
    <ligand>
        <name>Mn(2+)</name>
        <dbReference type="ChEBI" id="CHEBI:29035"/>
        <label>2</label>
    </ligand>
</feature>
<feature type="binding site" evidence="2">
    <location>
        <position position="144"/>
    </location>
    <ligand>
        <name>Mn(2+)</name>
        <dbReference type="ChEBI" id="CHEBI:29035"/>
        <label>2</label>
    </ligand>
</feature>
<evidence type="ECO:0000313" key="4">
    <source>
        <dbReference type="Proteomes" id="UP000004703"/>
    </source>
</evidence>
<dbReference type="EMBL" id="ACCU02000004">
    <property type="protein sequence ID" value="EEE44311.1"/>
    <property type="molecule type" value="Genomic_DNA"/>
</dbReference>
<dbReference type="Proteomes" id="UP000004703">
    <property type="component" value="Chromosome"/>
</dbReference>
<dbReference type="Gene3D" id="3.30.70.360">
    <property type="match status" value="1"/>
</dbReference>
<gene>
    <name evidence="3" type="ORF">SADFL11_1598</name>
</gene>
<dbReference type="InterPro" id="IPR002933">
    <property type="entry name" value="Peptidase_M20"/>
</dbReference>
<feature type="binding site" evidence="2">
    <location>
        <position position="112"/>
    </location>
    <ligand>
        <name>Mn(2+)</name>
        <dbReference type="ChEBI" id="CHEBI:29035"/>
        <label>2</label>
    </ligand>
</feature>
<comment type="caution">
    <text evidence="3">The sequence shown here is derived from an EMBL/GenBank/DDBJ whole genome shotgun (WGS) entry which is preliminary data.</text>
</comment>
<dbReference type="InterPro" id="IPR017439">
    <property type="entry name" value="Amidohydrolase"/>
</dbReference>
<comment type="cofactor">
    <cofactor evidence="2">
        <name>Mn(2+)</name>
        <dbReference type="ChEBI" id="CHEBI:29035"/>
    </cofactor>
    <text evidence="2">The Mn(2+) ion enhances activity.</text>
</comment>
<feature type="binding site" evidence="2">
    <location>
        <position position="110"/>
    </location>
    <ligand>
        <name>Mn(2+)</name>
        <dbReference type="ChEBI" id="CHEBI:29035"/>
        <label>2</label>
    </ligand>
</feature>
<dbReference type="RefSeq" id="WP_008191303.1">
    <property type="nucleotide sequence ID" value="NZ_CM011002.1"/>
</dbReference>
<dbReference type="NCBIfam" id="TIGR01891">
    <property type="entry name" value="amidohydrolases"/>
    <property type="match status" value="1"/>
</dbReference>
<dbReference type="Gene3D" id="3.40.630.10">
    <property type="entry name" value="Zn peptidases"/>
    <property type="match status" value="1"/>
</dbReference>
<dbReference type="Pfam" id="PF01546">
    <property type="entry name" value="Peptidase_M20"/>
    <property type="match status" value="1"/>
</dbReference>
<keyword evidence="1 3" id="KW-0378">Hydrolase</keyword>
<reference evidence="3 4" key="1">
    <citation type="submission" date="2008-01" db="EMBL/GenBank/DDBJ databases">
        <authorList>
            <person name="Wagner-Dobler I."/>
            <person name="Ferriera S."/>
            <person name="Johnson J."/>
            <person name="Kravitz S."/>
            <person name="Beeson K."/>
            <person name="Sutton G."/>
            <person name="Rogers Y.-H."/>
            <person name="Friedman R."/>
            <person name="Frazier M."/>
            <person name="Venter J.C."/>
        </authorList>
    </citation>
    <scope>NUCLEOTIDE SEQUENCE [LARGE SCALE GENOMIC DNA]</scope>
    <source>
        <strain evidence="4">DSM 17067 / NCIMB 14079 / DFL-11</strain>
    </source>
</reference>
<keyword evidence="2" id="KW-0464">Manganese</keyword>
<sequence length="397" mass="43451">MIQTLQELQIGPELKFHLNQLIELRHWLHAHPEVSRQEAETAKYMRRFLTDYAAPDAFVPLSGAGFAAIYDGAKPGKTVMLRTELDALPIHEVNQDLPYRSVYDGVGHKCGHDGHMTIMAGVAQTLAKRPDSGRVVLLFQPDEETGTGARTCCVHPNFESIRPDFAFALHNLPGFAKGAVVCKSGTFASAVKYVAIKYAGKEAHSAQPETGASPSFAMAELTLKAREIEARYDNADTYALIVPIYTEMGVQSSGVCPGSGEVHYTLRAAGGDVVERMWQELSAAAEALAETYGLTLEFETREEFAANSNSQLAFDMIKRAATGANAEFVLIDRPFRWGEDFGEITQRYEGGMFGLGAGENQPDLHNPDYNFPDDLIEPGVAMFSNLIRLALTEVAGR</sequence>
<dbReference type="InterPro" id="IPR036264">
    <property type="entry name" value="Bact_exopeptidase_dim_dom"/>
</dbReference>
<dbReference type="GO" id="GO:0016787">
    <property type="term" value="F:hydrolase activity"/>
    <property type="evidence" value="ECO:0007669"/>
    <property type="project" value="UniProtKB-KW"/>
</dbReference>
<reference evidence="3 4" key="2">
    <citation type="submission" date="2013-04" db="EMBL/GenBank/DDBJ databases">
        <authorList>
            <person name="Fiebig A."/>
            <person name="Pradella S."/>
            <person name="Wagner-Doebler I."/>
        </authorList>
    </citation>
    <scope>NUCLEOTIDE SEQUENCE [LARGE SCALE GENOMIC DNA]</scope>
    <source>
        <strain evidence="4">DSM 17067 / NCIMB 14079 / DFL-11</strain>
    </source>
</reference>
<name>A0A5E8GWR4_ROSAD</name>
<evidence type="ECO:0000256" key="1">
    <source>
        <dbReference type="ARBA" id="ARBA00022801"/>
    </source>
</evidence>
<dbReference type="PANTHER" id="PTHR11014">
    <property type="entry name" value="PEPTIDASE M20 FAMILY MEMBER"/>
    <property type="match status" value="1"/>
</dbReference>
<feature type="binding site" evidence="2">
    <location>
        <position position="170"/>
    </location>
    <ligand>
        <name>Mn(2+)</name>
        <dbReference type="ChEBI" id="CHEBI:29035"/>
        <label>2</label>
    </ligand>
</feature>
<dbReference type="GO" id="GO:0046872">
    <property type="term" value="F:metal ion binding"/>
    <property type="evidence" value="ECO:0007669"/>
    <property type="project" value="UniProtKB-KW"/>
</dbReference>
<dbReference type="PIRSF" id="PIRSF005962">
    <property type="entry name" value="Pept_M20D_amidohydro"/>
    <property type="match status" value="1"/>
</dbReference>
<dbReference type="AlphaFoldDB" id="A0A5E8GWR4"/>
<organism evidence="3 4">
    <name type="scientific">Roseibium alexandrii (strain DSM 17067 / NCIMB 14079 / DFL-11)</name>
    <name type="common">Labrenzia alexandrii</name>
    <dbReference type="NCBI Taxonomy" id="244592"/>
    <lineage>
        <taxon>Bacteria</taxon>
        <taxon>Pseudomonadati</taxon>
        <taxon>Pseudomonadota</taxon>
        <taxon>Alphaproteobacteria</taxon>
        <taxon>Hyphomicrobiales</taxon>
        <taxon>Stappiaceae</taxon>
        <taxon>Roseibium</taxon>
    </lineage>
</organism>